<accession>A0A1H0S7D5</accession>
<evidence type="ECO:0000313" key="2">
    <source>
        <dbReference type="EMBL" id="SDP37577.1"/>
    </source>
</evidence>
<sequence>MLTYRTKAREVSLAARRRNRILKRKRVLGETPQSEARGGSPSSRGKRAIPRSPHPLNKSLETESSTILPSCLLKLNVNHLYMAGFPGAYSRVKMSRVN</sequence>
<evidence type="ECO:0000256" key="1">
    <source>
        <dbReference type="SAM" id="MobiDB-lite"/>
    </source>
</evidence>
<protein>
    <submittedName>
        <fullName evidence="2">Uncharacterized protein</fullName>
    </submittedName>
</protein>
<feature type="region of interest" description="Disordered" evidence="1">
    <location>
        <begin position="22"/>
        <end position="63"/>
    </location>
</feature>
<dbReference type="AlphaFoldDB" id="A0A1H0S7D5"/>
<dbReference type="STRING" id="240303.SAMN05421677_11750"/>
<organism evidence="2 3">
    <name type="scientific">Halobacillus aidingensis</name>
    <dbReference type="NCBI Taxonomy" id="240303"/>
    <lineage>
        <taxon>Bacteria</taxon>
        <taxon>Bacillati</taxon>
        <taxon>Bacillota</taxon>
        <taxon>Bacilli</taxon>
        <taxon>Bacillales</taxon>
        <taxon>Bacillaceae</taxon>
        <taxon>Halobacillus</taxon>
    </lineage>
</organism>
<gene>
    <name evidence="2" type="ORF">SAMN05421677_11750</name>
</gene>
<dbReference type="EMBL" id="FNIZ01000017">
    <property type="protein sequence ID" value="SDP37577.1"/>
    <property type="molecule type" value="Genomic_DNA"/>
</dbReference>
<name>A0A1H0S7D5_HALAD</name>
<dbReference type="Proteomes" id="UP000198860">
    <property type="component" value="Unassembled WGS sequence"/>
</dbReference>
<reference evidence="3" key="1">
    <citation type="submission" date="2016-10" db="EMBL/GenBank/DDBJ databases">
        <authorList>
            <person name="Varghese N."/>
            <person name="Submissions S."/>
        </authorList>
    </citation>
    <scope>NUCLEOTIDE SEQUENCE [LARGE SCALE GENOMIC DNA]</scope>
    <source>
        <strain evidence="3">CGMCC 1.3703</strain>
    </source>
</reference>
<keyword evidence="3" id="KW-1185">Reference proteome</keyword>
<proteinExistence type="predicted"/>
<evidence type="ECO:0000313" key="3">
    <source>
        <dbReference type="Proteomes" id="UP000198860"/>
    </source>
</evidence>